<dbReference type="SUPFAM" id="SSF56672">
    <property type="entry name" value="DNA/RNA polymerases"/>
    <property type="match status" value="1"/>
</dbReference>
<dbReference type="OrthoDB" id="1304295at2759"/>
<dbReference type="OMA" id="ECISAWT"/>
<dbReference type="KEGG" id="nta:107827300"/>
<organism evidence="2">
    <name type="scientific">Nicotiana tabacum</name>
    <name type="common">Common tobacco</name>
    <dbReference type="NCBI Taxonomy" id="4097"/>
    <lineage>
        <taxon>Eukaryota</taxon>
        <taxon>Viridiplantae</taxon>
        <taxon>Streptophyta</taxon>
        <taxon>Embryophyta</taxon>
        <taxon>Tracheophyta</taxon>
        <taxon>Spermatophyta</taxon>
        <taxon>Magnoliopsida</taxon>
        <taxon>eudicotyledons</taxon>
        <taxon>Gunneridae</taxon>
        <taxon>Pentapetalae</taxon>
        <taxon>asterids</taxon>
        <taxon>lamiids</taxon>
        <taxon>Solanales</taxon>
        <taxon>Solanaceae</taxon>
        <taxon>Nicotianoideae</taxon>
        <taxon>Nicotianeae</taxon>
        <taxon>Nicotiana</taxon>
    </lineage>
</organism>
<dbReference type="InterPro" id="IPR043502">
    <property type="entry name" value="DNA/RNA_pol_sf"/>
</dbReference>
<dbReference type="InterPro" id="IPR013103">
    <property type="entry name" value="RVT_2"/>
</dbReference>
<sequence>MASSARRPLVSFSICSSRSLREFFSSATRCKECISAWTSTGGGVHESHTTLISEITDKLGKEFAMKDLGPLHFFLGIEVTYFTGGIHLNQSKYTAELLSKTSMALAKPISTPLAQKHGLQEAVDNPVDVSLYRSIVGSLHYLTLTRPDIAHAVNLASQFM</sequence>
<gene>
    <name evidence="2" type="primary">LOC107827300</name>
</gene>
<name>A0A1S4D8W1_TOBAC</name>
<accession>A0A1S4D8W1</accession>
<dbReference type="PANTHER" id="PTHR11439">
    <property type="entry name" value="GAG-POL-RELATED RETROTRANSPOSON"/>
    <property type="match status" value="1"/>
</dbReference>
<feature type="domain" description="Reverse transcriptase Ty1/copia-type" evidence="1">
    <location>
        <begin position="47"/>
        <end position="113"/>
    </location>
</feature>
<dbReference type="AlphaFoldDB" id="A0A1S4D8W1"/>
<reference evidence="2" key="1">
    <citation type="submission" date="2025-08" db="UniProtKB">
        <authorList>
            <consortium name="RefSeq"/>
        </authorList>
    </citation>
    <scope>IDENTIFICATION</scope>
</reference>
<dbReference type="Pfam" id="PF07727">
    <property type="entry name" value="RVT_2"/>
    <property type="match status" value="1"/>
</dbReference>
<proteinExistence type="predicted"/>
<dbReference type="PaxDb" id="4097-A0A1S4D8W1"/>
<dbReference type="PANTHER" id="PTHR11439:SF524">
    <property type="entry name" value="RNA-DIRECTED DNA POLYMERASE, PROTEIN KINASE RLK-PELLE-DLSV FAMILY"/>
    <property type="match status" value="1"/>
</dbReference>
<evidence type="ECO:0000313" key="2">
    <source>
        <dbReference type="RefSeq" id="XP_016509885.1"/>
    </source>
</evidence>
<dbReference type="STRING" id="4097.A0A1S4D8W1"/>
<evidence type="ECO:0000259" key="1">
    <source>
        <dbReference type="Pfam" id="PF07727"/>
    </source>
</evidence>
<protein>
    <submittedName>
        <fullName evidence="2">Uncharacterized mitochondrial protein AtMg00810-like</fullName>
    </submittedName>
</protein>
<dbReference type="RefSeq" id="XP_016509885.1">
    <property type="nucleotide sequence ID" value="XM_016654399.1"/>
</dbReference>